<feature type="region of interest" description="Disordered" evidence="1">
    <location>
        <begin position="129"/>
        <end position="198"/>
    </location>
</feature>
<feature type="compositionally biased region" description="Pro residues" evidence="1">
    <location>
        <begin position="153"/>
        <end position="182"/>
    </location>
</feature>
<sequence>MFVRKGFVQSNCRWPRTPSLPVETGKHPCWCVAHFDWLLFGPPIRHERNTVVVHLPRESRSFKTIKGNADPHARYSLVDKRTLAAALRILPLSRSSLPLLRPKPKWRPPRCPLSLQTLPSLCPPGPLSPLFPRGLTSSKSPTYPRPTSLNPSPISPQSPPTPSSPAPPPPRPPSFPVPPPPGSMSYATSSATTSTPTR</sequence>
<protein>
    <submittedName>
        <fullName evidence="2">Uncharacterized protein</fullName>
    </submittedName>
</protein>
<dbReference type="Proteomes" id="UP000516437">
    <property type="component" value="Chromosome 5"/>
</dbReference>
<gene>
    <name evidence="2" type="ORF">CJ030_MR5G025090</name>
</gene>
<evidence type="ECO:0000256" key="1">
    <source>
        <dbReference type="SAM" id="MobiDB-lite"/>
    </source>
</evidence>
<feature type="compositionally biased region" description="Low complexity" evidence="1">
    <location>
        <begin position="183"/>
        <end position="198"/>
    </location>
</feature>
<evidence type="ECO:0000313" key="3">
    <source>
        <dbReference type="Proteomes" id="UP000516437"/>
    </source>
</evidence>
<organism evidence="2 3">
    <name type="scientific">Morella rubra</name>
    <name type="common">Chinese bayberry</name>
    <dbReference type="NCBI Taxonomy" id="262757"/>
    <lineage>
        <taxon>Eukaryota</taxon>
        <taxon>Viridiplantae</taxon>
        <taxon>Streptophyta</taxon>
        <taxon>Embryophyta</taxon>
        <taxon>Tracheophyta</taxon>
        <taxon>Spermatophyta</taxon>
        <taxon>Magnoliopsida</taxon>
        <taxon>eudicotyledons</taxon>
        <taxon>Gunneridae</taxon>
        <taxon>Pentapetalae</taxon>
        <taxon>rosids</taxon>
        <taxon>fabids</taxon>
        <taxon>Fagales</taxon>
        <taxon>Myricaceae</taxon>
        <taxon>Morella</taxon>
    </lineage>
</organism>
<keyword evidence="3" id="KW-1185">Reference proteome</keyword>
<accession>A0A6A1VHH9</accession>
<reference evidence="2 3" key="1">
    <citation type="journal article" date="2019" name="Plant Biotechnol. J.">
        <title>The red bayberry genome and genetic basis of sex determination.</title>
        <authorList>
            <person name="Jia H.M."/>
            <person name="Jia H.J."/>
            <person name="Cai Q.L."/>
            <person name="Wang Y."/>
            <person name="Zhao H.B."/>
            <person name="Yang W.F."/>
            <person name="Wang G.Y."/>
            <person name="Li Y.H."/>
            <person name="Zhan D.L."/>
            <person name="Shen Y.T."/>
            <person name="Niu Q.F."/>
            <person name="Chang L."/>
            <person name="Qiu J."/>
            <person name="Zhao L."/>
            <person name="Xie H.B."/>
            <person name="Fu W.Y."/>
            <person name="Jin J."/>
            <person name="Li X.W."/>
            <person name="Jiao Y."/>
            <person name="Zhou C.C."/>
            <person name="Tu T."/>
            <person name="Chai C.Y."/>
            <person name="Gao J.L."/>
            <person name="Fan L.J."/>
            <person name="van de Weg E."/>
            <person name="Wang J.Y."/>
            <person name="Gao Z.S."/>
        </authorList>
    </citation>
    <scope>NUCLEOTIDE SEQUENCE [LARGE SCALE GENOMIC DNA]</scope>
    <source>
        <tissue evidence="2">Leaves</tissue>
    </source>
</reference>
<comment type="caution">
    <text evidence="2">The sequence shown here is derived from an EMBL/GenBank/DDBJ whole genome shotgun (WGS) entry which is preliminary data.</text>
</comment>
<dbReference type="EMBL" id="RXIC02000023">
    <property type="protein sequence ID" value="KAB1212322.1"/>
    <property type="molecule type" value="Genomic_DNA"/>
</dbReference>
<feature type="compositionally biased region" description="Polar residues" evidence="1">
    <location>
        <begin position="136"/>
        <end position="147"/>
    </location>
</feature>
<dbReference type="AlphaFoldDB" id="A0A6A1VHH9"/>
<name>A0A6A1VHH9_9ROSI</name>
<proteinExistence type="predicted"/>
<evidence type="ECO:0000313" key="2">
    <source>
        <dbReference type="EMBL" id="KAB1212322.1"/>
    </source>
</evidence>